<dbReference type="AlphaFoldDB" id="A0A173RIH5"/>
<dbReference type="OrthoDB" id="1861009at2"/>
<dbReference type="Proteomes" id="UP000095649">
    <property type="component" value="Unassembled WGS sequence"/>
</dbReference>
<gene>
    <name evidence="2" type="ORF">ERS852582_00476</name>
</gene>
<keyword evidence="1" id="KW-0812">Transmembrane</keyword>
<name>A0A173RIH5_9FIRM</name>
<evidence type="ECO:0000256" key="1">
    <source>
        <dbReference type="SAM" id="Phobius"/>
    </source>
</evidence>
<organism evidence="2 3">
    <name type="scientific">Faecalibacterium prausnitzii</name>
    <dbReference type="NCBI Taxonomy" id="853"/>
    <lineage>
        <taxon>Bacteria</taxon>
        <taxon>Bacillati</taxon>
        <taxon>Bacillota</taxon>
        <taxon>Clostridia</taxon>
        <taxon>Eubacteriales</taxon>
        <taxon>Oscillospiraceae</taxon>
        <taxon>Faecalibacterium</taxon>
    </lineage>
</organism>
<feature type="transmembrane region" description="Helical" evidence="1">
    <location>
        <begin position="7"/>
        <end position="26"/>
    </location>
</feature>
<dbReference type="EMBL" id="CYXN01000002">
    <property type="protein sequence ID" value="CUM77575.1"/>
    <property type="molecule type" value="Genomic_DNA"/>
</dbReference>
<keyword evidence="1" id="KW-0472">Membrane</keyword>
<sequence length="124" mass="13468">MRKLSVCLFYGLCVFTIVFSLFWMALPKLPLSQPPAGSETDPASPLSLAAQAVPQTNAARYCLRDSGGRVAVYTCRADGTPGTLIRVTGIYTNLLPENDALRIKRGLVVNSPRELDLLLEDLGE</sequence>
<reference evidence="2 3" key="1">
    <citation type="submission" date="2015-09" db="EMBL/GenBank/DDBJ databases">
        <authorList>
            <consortium name="Pathogen Informatics"/>
        </authorList>
    </citation>
    <scope>NUCLEOTIDE SEQUENCE [LARGE SCALE GENOMIC DNA]</scope>
    <source>
        <strain evidence="2 3">2789STDY5834970</strain>
    </source>
</reference>
<dbReference type="RefSeq" id="WP_055184959.1">
    <property type="nucleotide sequence ID" value="NZ_CYXN01000002.1"/>
</dbReference>
<accession>A0A173RIH5</accession>
<evidence type="ECO:0008006" key="4">
    <source>
        <dbReference type="Google" id="ProtNLM"/>
    </source>
</evidence>
<proteinExistence type="predicted"/>
<evidence type="ECO:0000313" key="2">
    <source>
        <dbReference type="EMBL" id="CUM77575.1"/>
    </source>
</evidence>
<evidence type="ECO:0000313" key="3">
    <source>
        <dbReference type="Proteomes" id="UP000095649"/>
    </source>
</evidence>
<keyword evidence="1" id="KW-1133">Transmembrane helix</keyword>
<protein>
    <recommendedName>
        <fullName evidence="4">Bypass of forespore C C-terminal domain-containing protein</fullName>
    </recommendedName>
</protein>